<evidence type="ECO:0000313" key="2">
    <source>
        <dbReference type="Proteomes" id="UP000233551"/>
    </source>
</evidence>
<organism evidence="1 2">
    <name type="scientific">Punica granatum</name>
    <name type="common">Pomegranate</name>
    <dbReference type="NCBI Taxonomy" id="22663"/>
    <lineage>
        <taxon>Eukaryota</taxon>
        <taxon>Viridiplantae</taxon>
        <taxon>Streptophyta</taxon>
        <taxon>Embryophyta</taxon>
        <taxon>Tracheophyta</taxon>
        <taxon>Spermatophyta</taxon>
        <taxon>Magnoliopsida</taxon>
        <taxon>eudicotyledons</taxon>
        <taxon>Gunneridae</taxon>
        <taxon>Pentapetalae</taxon>
        <taxon>rosids</taxon>
        <taxon>malvids</taxon>
        <taxon>Myrtales</taxon>
        <taxon>Lythraceae</taxon>
        <taxon>Punica</taxon>
    </lineage>
</organism>
<proteinExistence type="predicted"/>
<name>A0A2I0J5N3_PUNGR</name>
<gene>
    <name evidence="1" type="ORF">CRG98_028097</name>
</gene>
<dbReference type="STRING" id="22663.A0A2I0J5N3"/>
<reference evidence="1 2" key="1">
    <citation type="submission" date="2017-11" db="EMBL/GenBank/DDBJ databases">
        <title>De-novo sequencing of pomegranate (Punica granatum L.) genome.</title>
        <authorList>
            <person name="Akparov Z."/>
            <person name="Amiraslanov A."/>
            <person name="Hajiyeva S."/>
            <person name="Abbasov M."/>
            <person name="Kaur K."/>
            <person name="Hamwieh A."/>
            <person name="Solovyev V."/>
            <person name="Salamov A."/>
            <person name="Braich B."/>
            <person name="Kosarev P."/>
            <person name="Mahmoud A."/>
            <person name="Hajiyev E."/>
            <person name="Babayeva S."/>
            <person name="Izzatullayeva V."/>
            <person name="Mammadov A."/>
            <person name="Mammadov A."/>
            <person name="Sharifova S."/>
            <person name="Ojaghi J."/>
            <person name="Eynullazada K."/>
            <person name="Bayramov B."/>
            <person name="Abdulazimova A."/>
            <person name="Shahmuradov I."/>
        </authorList>
    </citation>
    <scope>NUCLEOTIDE SEQUENCE [LARGE SCALE GENOMIC DNA]</scope>
    <source>
        <strain evidence="2">cv. AG2017</strain>
        <tissue evidence="1">Leaf</tissue>
    </source>
</reference>
<comment type="caution">
    <text evidence="1">The sequence shown here is derived from an EMBL/GenBank/DDBJ whole genome shotgun (WGS) entry which is preliminary data.</text>
</comment>
<dbReference type="EMBL" id="PGOL01002006">
    <property type="protein sequence ID" value="PKI51537.1"/>
    <property type="molecule type" value="Genomic_DNA"/>
</dbReference>
<evidence type="ECO:0000313" key="1">
    <source>
        <dbReference type="EMBL" id="PKI51537.1"/>
    </source>
</evidence>
<dbReference type="AlphaFoldDB" id="A0A2I0J5N3"/>
<accession>A0A2I0J5N3</accession>
<protein>
    <submittedName>
        <fullName evidence="1">Uncharacterized protein</fullName>
    </submittedName>
</protein>
<keyword evidence="2" id="KW-1185">Reference proteome</keyword>
<dbReference type="Proteomes" id="UP000233551">
    <property type="component" value="Unassembled WGS sequence"/>
</dbReference>
<sequence length="246" mass="26818">MLCYKSKVEELEHQVKDLGDAREKIQHSVDEVICDGDKIESEVLRWLNKTDELTRMAQELIGDKGKASCFGGWIPKPTGRYRLGRRAKKVALMIQEQYGKGKFEKISYHDADAGEETAASSSLDSAQLNVPLQSRPAQGKPTPASALPAACPKSIEASDKIPHPACGTDDTGTIIFSSYSSQSWPLAGLGICRFKANHPSSHLSWEPPSIGLGPAIVGEWWHPAISRGTGPIYAATCDPHREPKDI</sequence>